<dbReference type="GO" id="GO:0009279">
    <property type="term" value="C:cell outer membrane"/>
    <property type="evidence" value="ECO:0007669"/>
    <property type="project" value="UniProtKB-SubCell"/>
</dbReference>
<evidence type="ECO:0000256" key="8">
    <source>
        <dbReference type="ARBA" id="ARBA00023136"/>
    </source>
</evidence>
<evidence type="ECO:0000313" key="15">
    <source>
        <dbReference type="EMBL" id="GAD30586.1"/>
    </source>
</evidence>
<keyword evidence="9 13" id="KW-0564">Palmitate</keyword>
<dbReference type="HAMAP" id="MF_00233">
    <property type="entry name" value="LolB"/>
    <property type="match status" value="1"/>
</dbReference>
<keyword evidence="11 13" id="KW-0998">Cell outer membrane</keyword>
<dbReference type="EMBL" id="DF196819">
    <property type="protein sequence ID" value="GAD30586.1"/>
    <property type="molecule type" value="Genomic_DNA"/>
</dbReference>
<proteinExistence type="inferred from homology"/>
<evidence type="ECO:0000256" key="14">
    <source>
        <dbReference type="SAM" id="SignalP"/>
    </source>
</evidence>
<keyword evidence="12 13" id="KW-0449">Lipoprotein</keyword>
<name>A0A0U1P791_PHOLE</name>
<comment type="similarity">
    <text evidence="2 13">Belongs to the LolB family.</text>
</comment>
<accession>A0A0U1P791</accession>
<comment type="subcellular location">
    <subcellularLocation>
        <location evidence="1 13">Cell outer membrane</location>
        <topology evidence="1 13">Lipid-anchor</topology>
    </subcellularLocation>
</comment>
<dbReference type="GO" id="GO:0044874">
    <property type="term" value="P:lipoprotein localization to outer membrane"/>
    <property type="evidence" value="ECO:0007669"/>
    <property type="project" value="UniProtKB-UniRule"/>
</dbReference>
<feature type="chain" id="PRO_5008861117" description="Outer-membrane lipoprotein LolB" evidence="14">
    <location>
        <begin position="21"/>
        <end position="196"/>
    </location>
</feature>
<dbReference type="PROSITE" id="PS51257">
    <property type="entry name" value="PROKAR_LIPOPROTEIN"/>
    <property type="match status" value="1"/>
</dbReference>
<evidence type="ECO:0000256" key="12">
    <source>
        <dbReference type="ARBA" id="ARBA00023288"/>
    </source>
</evidence>
<reference evidence="16" key="1">
    <citation type="submission" date="2012-12" db="EMBL/GenBank/DDBJ databases">
        <title>Genome Sequence of Photobacterium leiognathi lrivu.4.1.</title>
        <authorList>
            <person name="Urbanczyk H."/>
            <person name="Ogura Y."/>
            <person name="Hayashi T."/>
            <person name="Dunlap P.V."/>
        </authorList>
    </citation>
    <scope>NUCLEOTIDE SEQUENCE [LARGE SCALE GENOMIC DNA]</scope>
    <source>
        <strain evidence="16">lrivu.4.1</strain>
    </source>
</reference>
<comment type="function">
    <text evidence="13">Plays a critical role in the incorporation of lipoproteins in the outer membrane after they are released by the LolA protein.</text>
</comment>
<comment type="subunit">
    <text evidence="3 13">Monomer.</text>
</comment>
<dbReference type="eggNOG" id="COG3017">
    <property type="taxonomic scope" value="Bacteria"/>
</dbReference>
<dbReference type="NCBIfam" id="TIGR00548">
    <property type="entry name" value="lolB"/>
    <property type="match status" value="1"/>
</dbReference>
<evidence type="ECO:0000256" key="4">
    <source>
        <dbReference type="ARBA" id="ARBA00016202"/>
    </source>
</evidence>
<evidence type="ECO:0000256" key="6">
    <source>
        <dbReference type="ARBA" id="ARBA00022729"/>
    </source>
</evidence>
<dbReference type="HOGENOM" id="CLU_092816_1_0_6"/>
<keyword evidence="10 13" id="KW-0143">Chaperone</keyword>
<dbReference type="CDD" id="cd16326">
    <property type="entry name" value="LolB"/>
    <property type="match status" value="1"/>
</dbReference>
<sequence>MRLRNLAFIAITFALLSGCAQTPKNTQKVDWETHQTQLKRLTDYQAKGVFGYLSPEQRVSLTFNWKNHDDEYQLILTKMYKTVLNLDAKPNSITLVDPDGKTYHGKDATQLVQQLTGIQLPLSQMRDWLIGLPTGADTYQLNNNDQVAYLAKDINGQVWEMHYNTYNDQSPALPTQMVLNQGKLKIKIKISHWLAN</sequence>
<dbReference type="Pfam" id="PF03550">
    <property type="entry name" value="LolB"/>
    <property type="match status" value="1"/>
</dbReference>
<keyword evidence="8 13" id="KW-0472">Membrane</keyword>
<dbReference type="Proteomes" id="UP000030675">
    <property type="component" value="Unassembled WGS sequence"/>
</dbReference>
<evidence type="ECO:0000313" key="16">
    <source>
        <dbReference type="Proteomes" id="UP000030675"/>
    </source>
</evidence>
<gene>
    <name evidence="13" type="primary">lolB</name>
    <name evidence="15" type="ORF">PLEI_2242</name>
</gene>
<dbReference type="InterPro" id="IPR029046">
    <property type="entry name" value="LolA/LolB/LppX"/>
</dbReference>
<keyword evidence="7 13" id="KW-0653">Protein transport</keyword>
<evidence type="ECO:0000256" key="11">
    <source>
        <dbReference type="ARBA" id="ARBA00023237"/>
    </source>
</evidence>
<keyword evidence="5 13" id="KW-0813">Transport</keyword>
<evidence type="ECO:0000256" key="5">
    <source>
        <dbReference type="ARBA" id="ARBA00022448"/>
    </source>
</evidence>
<evidence type="ECO:0000256" key="10">
    <source>
        <dbReference type="ARBA" id="ARBA00023186"/>
    </source>
</evidence>
<evidence type="ECO:0000256" key="7">
    <source>
        <dbReference type="ARBA" id="ARBA00022927"/>
    </source>
</evidence>
<evidence type="ECO:0000256" key="3">
    <source>
        <dbReference type="ARBA" id="ARBA00011245"/>
    </source>
</evidence>
<feature type="signal peptide" evidence="14">
    <location>
        <begin position="1"/>
        <end position="20"/>
    </location>
</feature>
<evidence type="ECO:0000256" key="1">
    <source>
        <dbReference type="ARBA" id="ARBA00004459"/>
    </source>
</evidence>
<evidence type="ECO:0000256" key="9">
    <source>
        <dbReference type="ARBA" id="ARBA00023139"/>
    </source>
</evidence>
<evidence type="ECO:0000256" key="2">
    <source>
        <dbReference type="ARBA" id="ARBA00009696"/>
    </source>
</evidence>
<evidence type="ECO:0000256" key="13">
    <source>
        <dbReference type="HAMAP-Rule" id="MF_00233"/>
    </source>
</evidence>
<organism evidence="15 16">
    <name type="scientific">Photobacterium leiognathi lrivu.4.1</name>
    <dbReference type="NCBI Taxonomy" id="1248232"/>
    <lineage>
        <taxon>Bacteria</taxon>
        <taxon>Pseudomonadati</taxon>
        <taxon>Pseudomonadota</taxon>
        <taxon>Gammaproteobacteria</taxon>
        <taxon>Vibrionales</taxon>
        <taxon>Vibrionaceae</taxon>
        <taxon>Photobacterium</taxon>
    </lineage>
</organism>
<dbReference type="Gene3D" id="2.50.20.10">
    <property type="entry name" value="Lipoprotein localisation LolA/LolB/LppX"/>
    <property type="match status" value="1"/>
</dbReference>
<dbReference type="RefSeq" id="WP_023933297.1">
    <property type="nucleotide sequence ID" value="NZ_DF196819.1"/>
</dbReference>
<dbReference type="SUPFAM" id="SSF89392">
    <property type="entry name" value="Prokaryotic lipoproteins and lipoprotein localization factors"/>
    <property type="match status" value="1"/>
</dbReference>
<dbReference type="GO" id="GO:0015031">
    <property type="term" value="P:protein transport"/>
    <property type="evidence" value="ECO:0007669"/>
    <property type="project" value="UniProtKB-KW"/>
</dbReference>
<dbReference type="AlphaFoldDB" id="A0A0U1P791"/>
<keyword evidence="6 13" id="KW-0732">Signal</keyword>
<protein>
    <recommendedName>
        <fullName evidence="4 13">Outer-membrane lipoprotein LolB</fullName>
    </recommendedName>
</protein>
<dbReference type="InterPro" id="IPR004565">
    <property type="entry name" value="OM_lipoprot_LolB"/>
</dbReference>